<comment type="subcellular location">
    <subcellularLocation>
        <location evidence="1">Nucleus</location>
    </subcellularLocation>
</comment>
<evidence type="ECO:0000256" key="3">
    <source>
        <dbReference type="ARBA" id="ARBA00023242"/>
    </source>
</evidence>
<organism evidence="6 7">
    <name type="scientific">Colletotrichum sublineola</name>
    <name type="common">Sorghum anthracnose fungus</name>
    <dbReference type="NCBI Taxonomy" id="1173701"/>
    <lineage>
        <taxon>Eukaryota</taxon>
        <taxon>Fungi</taxon>
        <taxon>Dikarya</taxon>
        <taxon>Ascomycota</taxon>
        <taxon>Pezizomycotina</taxon>
        <taxon>Sordariomycetes</taxon>
        <taxon>Hypocreomycetidae</taxon>
        <taxon>Glomerellales</taxon>
        <taxon>Glomerellaceae</taxon>
        <taxon>Colletotrichum</taxon>
        <taxon>Colletotrichum graminicola species complex</taxon>
    </lineage>
</organism>
<dbReference type="PROSITE" id="PS00598">
    <property type="entry name" value="CHROMO_1"/>
    <property type="match status" value="1"/>
</dbReference>
<dbReference type="AlphaFoldDB" id="A0A066XNB4"/>
<dbReference type="EMBL" id="JMSE01000316">
    <property type="protein sequence ID" value="KDN70668.1"/>
    <property type="molecule type" value="Genomic_DNA"/>
</dbReference>
<dbReference type="Gene3D" id="2.40.50.40">
    <property type="match status" value="1"/>
</dbReference>
<sequence>MSFPNELLSLRSNQRRQDGFERRDTPRELADGTAELPELDLEDDIWEVEEVVAHQGSGDDLSYLVKWAGWPAEYNTWEPLDHLEDAKEAVRKYERQRKRVHKKWDE</sequence>
<dbReference type="GO" id="GO:0006338">
    <property type="term" value="P:chromatin remodeling"/>
    <property type="evidence" value="ECO:0007669"/>
    <property type="project" value="UniProtKB-ARBA"/>
</dbReference>
<reference evidence="7" key="1">
    <citation type="journal article" date="2014" name="Genome Announc.">
        <title>Draft genome sequence of Colletotrichum sublineola, a destructive pathogen of cultivated sorghum.</title>
        <authorList>
            <person name="Baroncelli R."/>
            <person name="Sanz-Martin J.M."/>
            <person name="Rech G.E."/>
            <person name="Sukno S.A."/>
            <person name="Thon M.R."/>
        </authorList>
    </citation>
    <scope>NUCLEOTIDE SEQUENCE [LARGE SCALE GENOMIC DNA]</scope>
    <source>
        <strain evidence="7">TX430BB</strain>
    </source>
</reference>
<dbReference type="STRING" id="1173701.A0A066XNB4"/>
<dbReference type="SMART" id="SM00298">
    <property type="entry name" value="CHROMO"/>
    <property type="match status" value="1"/>
</dbReference>
<evidence type="ECO:0000259" key="5">
    <source>
        <dbReference type="PROSITE" id="PS50013"/>
    </source>
</evidence>
<keyword evidence="7" id="KW-1185">Reference proteome</keyword>
<evidence type="ECO:0000256" key="4">
    <source>
        <dbReference type="SAM" id="MobiDB-lite"/>
    </source>
</evidence>
<gene>
    <name evidence="6" type="ORF">CSUB01_08324</name>
</gene>
<accession>A0A066XNB4</accession>
<dbReference type="HOGENOM" id="CLU_2223124_0_0_1"/>
<dbReference type="PANTHER" id="PTHR22812">
    <property type="entry name" value="CHROMOBOX PROTEIN"/>
    <property type="match status" value="1"/>
</dbReference>
<feature type="compositionally biased region" description="Basic and acidic residues" evidence="4">
    <location>
        <begin position="15"/>
        <end position="30"/>
    </location>
</feature>
<dbReference type="Pfam" id="PF00385">
    <property type="entry name" value="Chromo"/>
    <property type="match status" value="1"/>
</dbReference>
<dbReference type="PROSITE" id="PS50013">
    <property type="entry name" value="CHROMO_2"/>
    <property type="match status" value="1"/>
</dbReference>
<keyword evidence="3" id="KW-0539">Nucleus</keyword>
<proteinExistence type="predicted"/>
<evidence type="ECO:0000256" key="2">
    <source>
        <dbReference type="ARBA" id="ARBA00011353"/>
    </source>
</evidence>
<dbReference type="InterPro" id="IPR051219">
    <property type="entry name" value="Heterochromatin_chromo-domain"/>
</dbReference>
<dbReference type="SUPFAM" id="SSF54160">
    <property type="entry name" value="Chromo domain-like"/>
    <property type="match status" value="1"/>
</dbReference>
<protein>
    <recommendedName>
        <fullName evidence="5">Chromo domain-containing protein</fullName>
    </recommendedName>
</protein>
<dbReference type="OrthoDB" id="433924at2759"/>
<dbReference type="InterPro" id="IPR023779">
    <property type="entry name" value="Chromodomain_CS"/>
</dbReference>
<evidence type="ECO:0000256" key="1">
    <source>
        <dbReference type="ARBA" id="ARBA00004123"/>
    </source>
</evidence>
<dbReference type="InterPro" id="IPR000953">
    <property type="entry name" value="Chromo/chromo_shadow_dom"/>
</dbReference>
<dbReference type="GO" id="GO:0005634">
    <property type="term" value="C:nucleus"/>
    <property type="evidence" value="ECO:0007669"/>
    <property type="project" value="UniProtKB-SubCell"/>
</dbReference>
<dbReference type="Proteomes" id="UP000027238">
    <property type="component" value="Unassembled WGS sequence"/>
</dbReference>
<dbReference type="InterPro" id="IPR016197">
    <property type="entry name" value="Chromo-like_dom_sf"/>
</dbReference>
<evidence type="ECO:0000313" key="7">
    <source>
        <dbReference type="Proteomes" id="UP000027238"/>
    </source>
</evidence>
<dbReference type="InterPro" id="IPR023780">
    <property type="entry name" value="Chromo_domain"/>
</dbReference>
<feature type="region of interest" description="Disordered" evidence="4">
    <location>
        <begin position="1"/>
        <end position="32"/>
    </location>
</feature>
<evidence type="ECO:0000313" key="6">
    <source>
        <dbReference type="EMBL" id="KDN70668.1"/>
    </source>
</evidence>
<name>A0A066XNB4_COLSU</name>
<feature type="domain" description="Chromo" evidence="5">
    <location>
        <begin position="46"/>
        <end position="105"/>
    </location>
</feature>
<comment type="subunit">
    <text evidence="2">Component of the NuA4 histone acetyltransferase complex.</text>
</comment>
<comment type="caution">
    <text evidence="6">The sequence shown here is derived from an EMBL/GenBank/DDBJ whole genome shotgun (WGS) entry which is preliminary data.</text>
</comment>